<dbReference type="PANTHER" id="PTHR45834">
    <property type="entry name" value="RHO GUANINE NUCLEOTIDE EXCHANGE FACTOR 9-RELATED"/>
    <property type="match status" value="1"/>
</dbReference>
<dbReference type="InterPro" id="IPR035899">
    <property type="entry name" value="DBL_dom_sf"/>
</dbReference>
<dbReference type="PROSITE" id="PS50010">
    <property type="entry name" value="DH_2"/>
    <property type="match status" value="1"/>
</dbReference>
<gene>
    <name evidence="2" type="ORF">GPM918_LOCUS39920</name>
    <name evidence="3" type="ORF">SRO942_LOCUS40831</name>
</gene>
<dbReference type="Gene3D" id="2.30.29.30">
    <property type="entry name" value="Pleckstrin-homology domain (PH domain)/Phosphotyrosine-binding domain (PTB)"/>
    <property type="match status" value="1"/>
</dbReference>
<keyword evidence="4" id="KW-1185">Reference proteome</keyword>
<reference evidence="2" key="1">
    <citation type="submission" date="2021-02" db="EMBL/GenBank/DDBJ databases">
        <authorList>
            <person name="Nowell W R."/>
        </authorList>
    </citation>
    <scope>NUCLEOTIDE SEQUENCE</scope>
</reference>
<dbReference type="GO" id="GO:0005085">
    <property type="term" value="F:guanyl-nucleotide exchange factor activity"/>
    <property type="evidence" value="ECO:0007669"/>
    <property type="project" value="InterPro"/>
</dbReference>
<dbReference type="SUPFAM" id="SSF50729">
    <property type="entry name" value="PH domain-like"/>
    <property type="match status" value="1"/>
</dbReference>
<dbReference type="SUPFAM" id="SSF48065">
    <property type="entry name" value="DBL homology domain (DH-domain)"/>
    <property type="match status" value="1"/>
</dbReference>
<feature type="domain" description="DH" evidence="1">
    <location>
        <begin position="1"/>
        <end position="65"/>
    </location>
</feature>
<comment type="caution">
    <text evidence="2">The sequence shown here is derived from an EMBL/GenBank/DDBJ whole genome shotgun (WGS) entry which is preliminary data.</text>
</comment>
<sequence length="285" mass="33541">TCRLQQQMIELRLDAFLLAPIQRICQYPLQLNELLKYTSSDHSDYENVKQALNAMRDVAVFINERKRRMEYIEVIHKWQFTVQRWMGKNLLETSTQGLGRADTYHIVNGKKEQVTLFLFDHVLILCKKDKKNSLVYYGRADLDNCEIENLDGKENDNLLNNLYTWRLHDHTQLKTFLFSHKTQLDKIQMLDAFVYERALVQENLSKDRSISAILKTSSTINNSLLNSSIYSSGSHSTSTTNTTTNQHRFIITRKSSLPRFIRPKEIEQQPNSDDSIRLKSRFRFW</sequence>
<dbReference type="Pfam" id="PF00621">
    <property type="entry name" value="RhoGEF"/>
    <property type="match status" value="1"/>
</dbReference>
<protein>
    <recommendedName>
        <fullName evidence="1">DH domain-containing protein</fullName>
    </recommendedName>
</protein>
<name>A0A815XY21_9BILA</name>
<dbReference type="Pfam" id="PF22697">
    <property type="entry name" value="SOS1_NGEF_PH"/>
    <property type="match status" value="1"/>
</dbReference>
<dbReference type="EMBL" id="CAJNOQ010028695">
    <property type="protein sequence ID" value="CAF1563498.1"/>
    <property type="molecule type" value="Genomic_DNA"/>
</dbReference>
<dbReference type="Proteomes" id="UP000663829">
    <property type="component" value="Unassembled WGS sequence"/>
</dbReference>
<dbReference type="InterPro" id="IPR000219">
    <property type="entry name" value="DH_dom"/>
</dbReference>
<feature type="non-terminal residue" evidence="2">
    <location>
        <position position="285"/>
    </location>
</feature>
<dbReference type="Gene3D" id="1.20.900.10">
    <property type="entry name" value="Dbl homology (DH) domain"/>
    <property type="match status" value="1"/>
</dbReference>
<evidence type="ECO:0000313" key="4">
    <source>
        <dbReference type="Proteomes" id="UP000663829"/>
    </source>
</evidence>
<dbReference type="InterPro" id="IPR055251">
    <property type="entry name" value="SOS1_NGEF_PH"/>
</dbReference>
<evidence type="ECO:0000313" key="3">
    <source>
        <dbReference type="EMBL" id="CAF4425266.1"/>
    </source>
</evidence>
<evidence type="ECO:0000259" key="1">
    <source>
        <dbReference type="PROSITE" id="PS50010"/>
    </source>
</evidence>
<dbReference type="EMBL" id="CAJOBC010094465">
    <property type="protein sequence ID" value="CAF4425266.1"/>
    <property type="molecule type" value="Genomic_DNA"/>
</dbReference>
<dbReference type="OrthoDB" id="660555at2759"/>
<proteinExistence type="predicted"/>
<dbReference type="InterPro" id="IPR011993">
    <property type="entry name" value="PH-like_dom_sf"/>
</dbReference>
<dbReference type="GO" id="GO:0005829">
    <property type="term" value="C:cytosol"/>
    <property type="evidence" value="ECO:0007669"/>
    <property type="project" value="TreeGrafter"/>
</dbReference>
<accession>A0A815XY21</accession>
<organism evidence="2 4">
    <name type="scientific">Didymodactylos carnosus</name>
    <dbReference type="NCBI Taxonomy" id="1234261"/>
    <lineage>
        <taxon>Eukaryota</taxon>
        <taxon>Metazoa</taxon>
        <taxon>Spiralia</taxon>
        <taxon>Gnathifera</taxon>
        <taxon>Rotifera</taxon>
        <taxon>Eurotatoria</taxon>
        <taxon>Bdelloidea</taxon>
        <taxon>Philodinida</taxon>
        <taxon>Philodinidae</taxon>
        <taxon>Didymodactylos</taxon>
    </lineage>
</organism>
<dbReference type="InterPro" id="IPR053086">
    <property type="entry name" value="RhoGEF_domain"/>
</dbReference>
<dbReference type="AlphaFoldDB" id="A0A815XY21"/>
<dbReference type="PANTHER" id="PTHR45834:SF3">
    <property type="entry name" value="RHO GUANINE NUCLEOTIDE EXCHANGE FACTOR 3, ISOFORM L"/>
    <property type="match status" value="1"/>
</dbReference>
<evidence type="ECO:0000313" key="2">
    <source>
        <dbReference type="EMBL" id="CAF1563498.1"/>
    </source>
</evidence>
<dbReference type="Proteomes" id="UP000681722">
    <property type="component" value="Unassembled WGS sequence"/>
</dbReference>